<dbReference type="NCBIfam" id="TIGR01643">
    <property type="entry name" value="YD_repeat_2x"/>
    <property type="match status" value="3"/>
</dbReference>
<dbReference type="PANTHER" id="PTHR32305:SF15">
    <property type="entry name" value="PROTEIN RHSA-RELATED"/>
    <property type="match status" value="1"/>
</dbReference>
<feature type="chain" id="PRO_5024969039" description="DUF6531 domain-containing protein" evidence="2">
    <location>
        <begin position="28"/>
        <end position="1469"/>
    </location>
</feature>
<dbReference type="Gene3D" id="2.180.10.10">
    <property type="entry name" value="RHS repeat-associated core"/>
    <property type="match status" value="2"/>
</dbReference>
<feature type="signal peptide" evidence="2">
    <location>
        <begin position="1"/>
        <end position="27"/>
    </location>
</feature>
<dbReference type="InterPro" id="IPR045351">
    <property type="entry name" value="DUF6531"/>
</dbReference>
<organism evidence="4 5">
    <name type="scientific">Janibacter melonis</name>
    <dbReference type="NCBI Taxonomy" id="262209"/>
    <lineage>
        <taxon>Bacteria</taxon>
        <taxon>Bacillati</taxon>
        <taxon>Actinomycetota</taxon>
        <taxon>Actinomycetes</taxon>
        <taxon>Micrococcales</taxon>
        <taxon>Intrasporangiaceae</taxon>
        <taxon>Janibacter</taxon>
    </lineage>
</organism>
<feature type="domain" description="DUF6531" evidence="3">
    <location>
        <begin position="483"/>
        <end position="554"/>
    </location>
</feature>
<dbReference type="Proteomes" id="UP000271708">
    <property type="component" value="Plasmid unnamed"/>
</dbReference>
<dbReference type="EMBL" id="CP046475">
    <property type="protein sequence ID" value="QGX08798.1"/>
    <property type="molecule type" value="Genomic_DNA"/>
</dbReference>
<feature type="region of interest" description="Disordered" evidence="1">
    <location>
        <begin position="764"/>
        <end position="790"/>
    </location>
</feature>
<dbReference type="KEGG" id="jme:EEW87_17490"/>
<feature type="region of interest" description="Disordered" evidence="1">
    <location>
        <begin position="959"/>
        <end position="981"/>
    </location>
</feature>
<proteinExistence type="predicted"/>
<evidence type="ECO:0000256" key="1">
    <source>
        <dbReference type="SAM" id="MobiDB-lite"/>
    </source>
</evidence>
<dbReference type="Pfam" id="PF05593">
    <property type="entry name" value="RHS_repeat"/>
    <property type="match status" value="1"/>
</dbReference>
<dbReference type="InterPro" id="IPR022385">
    <property type="entry name" value="Rhs_assc_core"/>
</dbReference>
<evidence type="ECO:0000256" key="2">
    <source>
        <dbReference type="SAM" id="SignalP"/>
    </source>
</evidence>
<name>A0A650GEF1_9MICO</name>
<accession>A0A650GEF1</accession>
<geneLocation type="plasmid" evidence="4">
    <name>unnamed</name>
</geneLocation>
<dbReference type="InterPro" id="IPR006530">
    <property type="entry name" value="YD"/>
</dbReference>
<feature type="compositionally biased region" description="Polar residues" evidence="1">
    <location>
        <begin position="968"/>
        <end position="981"/>
    </location>
</feature>
<keyword evidence="4" id="KW-0614">Plasmid</keyword>
<reference evidence="4 5" key="1">
    <citation type="submission" date="2019-11" db="EMBL/GenBank/DDBJ databases">
        <title>Complete Genome Sequence of Janibacter melonis M714.</title>
        <authorList>
            <person name="Zhao Q."/>
        </authorList>
    </citation>
    <scope>NUCLEOTIDE SEQUENCE [LARGE SCALE GENOMIC DNA]</scope>
    <source>
        <strain evidence="4 5">M714</strain>
        <plasmid evidence="4 5">unnamed</plasmid>
    </source>
</reference>
<evidence type="ECO:0000313" key="4">
    <source>
        <dbReference type="EMBL" id="QGX08798.1"/>
    </source>
</evidence>
<dbReference type="NCBIfam" id="TIGR03696">
    <property type="entry name" value="Rhs_assc_core"/>
    <property type="match status" value="1"/>
</dbReference>
<dbReference type="InterPro" id="IPR050708">
    <property type="entry name" value="T6SS_VgrG/RHS"/>
</dbReference>
<protein>
    <recommendedName>
        <fullName evidence="3">DUF6531 domain-containing protein</fullName>
    </recommendedName>
</protein>
<gene>
    <name evidence="4" type="ORF">EEW87_17490</name>
</gene>
<dbReference type="InterPro" id="IPR031325">
    <property type="entry name" value="RHS_repeat"/>
</dbReference>
<keyword evidence="2" id="KW-0732">Signal</keyword>
<dbReference type="Pfam" id="PF20148">
    <property type="entry name" value="DUF6531"/>
    <property type="match status" value="1"/>
</dbReference>
<evidence type="ECO:0000313" key="5">
    <source>
        <dbReference type="Proteomes" id="UP000271708"/>
    </source>
</evidence>
<evidence type="ECO:0000259" key="3">
    <source>
        <dbReference type="Pfam" id="PF20148"/>
    </source>
</evidence>
<feature type="compositionally biased region" description="Basic and acidic residues" evidence="1">
    <location>
        <begin position="833"/>
        <end position="842"/>
    </location>
</feature>
<sequence>MRRVSLVSVAAVSAAALVGSGAGGAVAAPGDPVDQTAGPYAGEAKQQDRPATPTTPKVSVADPALAPGDEIVSERGEYTRTFATDEPGVMETRVYQAPVNFQEGDTWVSIDNRLTADSAGVLRNGDSPVDLAVAKDSDDPQLVDLDFGQGRGVSWAMSKATDVPRSQTATTARFAGLRPQVDLKLHSIRGGVKEEIILRSASTPRTFDFPMDLTGLTARMAGGSVELVDTAGEVTAVIPQGFMTDANDEVSQDVSMELVKLSGKTTLRVSVDDAWLNAPDRAYPVVVDPTVQFDVTGDTMINSGDSSYNYAGWTFMRAGLFGSNKFRSLMKFNVDTFAGGWVESASVNVYNESSASCTPTTIQAKRIESVWYTTSVGWPNPTLGSVIGQTSAAKGGPGCAPGYVSVPITQAMRDWIDDPDTNPNWGLALTANEFSTDSAKTFTTMEEGVNEPYLKVTWRQKQLGVLPYFTFNDDELTDRLRQRVNVATSNLLMEASDVNLSGVAGMNMTVGRYYNSRFDGTDVFGYGWNSTIGNSVRMVIDPSTNNATFETPTGGKELFTYRQGMGSWNSPDGLNAKLSKTGTTYTLRMVDSGLRYRFVDGTFLDEVEDKNGNKITYGYSPGGRVNAITDTRGETTTVNWGANGYISKITDPRGRLISYGYTGNDLTSVTDQLGRTTTYAYDTNHNLTSVTDAENNTTRYEYDTTDRLNKIIWADSTTAKPAITRYTFTPDQDNTTQHVAVTDQRGNAWTYTFDERGRQTKYLTPRAGSAQTTDYDDKPENADGSPVSQTNAVNEYSNAQGGIGTLTYDGYNVKDFTEDNGAKSTFDYLDPDTPDKPSKYTDSRGVGIDYDWNNREQLTSVKTSDSTTTINYQSASDACPGVPSSSKDGKGNTTTYSYTGCNLTKIDRPAPAGDSTMTYDATNRLRTVLDGKGNKQVIDYNDKDEVTKITYTKPGASTSTSSVSYTYDNNGNRTSRVDTHNSTTKNTAWALDARNRVTAENLPGVANSYTYDVAGNMASMTTPRGTTGYTYDIENDPKTITPPDGNTINYSYGQHKTASITYPGGVTDRQDRDKSGRIERIYQDRANSNGTFTLLTDLNYGYTSPGGKTTDNVYTIDDPVFDFHVTYDYDSSGRIKKSTSTKNSVKRSEDVYNYDANSNMTSWTDWISPTQTDSFTGNYNAANQLTSVGGATTLTNTYDANGMWTGDNQGGNAAYDERARATTMTQRDQDDPRAMEYDGTSQVERTKAGGITFTNSLLGVTSSTTSSGTTDYVLAPDGRVLGQKGPDGKRYYYLSDRLGSTIGVVNSAGERVNDYWYDPFGGYQGGKNPEAAADIPLVNWRYTGEWLDTTNAATGNYKIGLRYYDPGMHRWTQTDPAERITNPAQPAETQPYAYVGCNPTNQTDPTGAMGEPWVGCAISIGGGVLATFGLGVSVFGGPFTVGFGFAGFAFAGASIVQSCYDDNGDIITF</sequence>
<dbReference type="PANTHER" id="PTHR32305">
    <property type="match status" value="1"/>
</dbReference>
<feature type="region of interest" description="Disordered" evidence="1">
    <location>
        <begin position="822"/>
        <end position="842"/>
    </location>
</feature>
<feature type="region of interest" description="Disordered" evidence="1">
    <location>
        <begin position="21"/>
        <end position="62"/>
    </location>
</feature>